<evidence type="ECO:0000313" key="7">
    <source>
        <dbReference type="EMBL" id="BAU26396.1"/>
    </source>
</evidence>
<dbReference type="Gene3D" id="3.40.1710.10">
    <property type="entry name" value="abc type-2 transporter like domain"/>
    <property type="match status" value="1"/>
</dbReference>
<evidence type="ECO:0000313" key="8">
    <source>
        <dbReference type="Proteomes" id="UP000217696"/>
    </source>
</evidence>
<dbReference type="InterPro" id="IPR013525">
    <property type="entry name" value="ABC2_TM"/>
</dbReference>
<dbReference type="Proteomes" id="UP000217696">
    <property type="component" value="Chromosome"/>
</dbReference>
<evidence type="ECO:0000256" key="1">
    <source>
        <dbReference type="ARBA" id="ARBA00004651"/>
    </source>
</evidence>
<dbReference type="AlphaFoldDB" id="A0A0U5B603"/>
<dbReference type="PANTHER" id="PTHR30294:SF38">
    <property type="entry name" value="TRANSPORT PERMEASE PROTEIN"/>
    <property type="match status" value="1"/>
</dbReference>
<gene>
    <name evidence="7" type="ORF">CB4_00523</name>
</gene>
<evidence type="ECO:0000256" key="4">
    <source>
        <dbReference type="ARBA" id="ARBA00022989"/>
    </source>
</evidence>
<dbReference type="KEGG" id="asoc:CB4_00523"/>
<dbReference type="RefSeq" id="WP_096463449.1">
    <property type="nucleotide sequence ID" value="NZ_AP017312.1"/>
</dbReference>
<dbReference type="GO" id="GO:0140359">
    <property type="term" value="F:ABC-type transporter activity"/>
    <property type="evidence" value="ECO:0007669"/>
    <property type="project" value="InterPro"/>
</dbReference>
<evidence type="ECO:0000256" key="3">
    <source>
        <dbReference type="ARBA" id="ARBA00022692"/>
    </source>
</evidence>
<dbReference type="PANTHER" id="PTHR30294">
    <property type="entry name" value="MEMBRANE COMPONENT OF ABC TRANSPORTER YHHJ-RELATED"/>
    <property type="match status" value="1"/>
</dbReference>
<sequence>MIIRTIALNDGKMYGQNWKGMLVLLGLALFSIWLFTQALSSHLFASRFSQPFAIALADEDQTVNTRLISRQFEETEYLKGFITVHHVTEAEAIRLIEQDQIAGAVVIPKGFTASLYSGDNWPIQFIGNPAQQERSVQMKNELASAVRYISAGQSAVKAVWHAARDGGASPEQLDGLMKDSVVTFMSRALARGELYRERTLTNLPDVKLPEYYTAALGALFAGFFAVRGSRAFAVEKESGVLRRLYAAPVAWWQIGAGKYIALFGVLFVQVAILFGAAVFLFDVYVGSRWGEMLLLLLSCSFTLGAWGMLLGVIGLVSRGADVLGYVGTFLLAFLGGCIYPLFSLPDMLQVLGEWTFQHGMMEGLLILFSGQEELSLLPVCGRLLLVGSLLLSCAAVLFSRVWKARGYGA</sequence>
<dbReference type="OrthoDB" id="2956491at2"/>
<reference evidence="7 8" key="1">
    <citation type="submission" date="2015-12" db="EMBL/GenBank/DDBJ databases">
        <title>Genome sequence of Aneurinibacillus soli.</title>
        <authorList>
            <person name="Lee J.S."/>
            <person name="Lee K.C."/>
            <person name="Kim K.K."/>
            <person name="Lee B.W."/>
        </authorList>
    </citation>
    <scope>NUCLEOTIDE SEQUENCE [LARGE SCALE GENOMIC DNA]</scope>
    <source>
        <strain evidence="7 8">CB4</strain>
    </source>
</reference>
<accession>A0A0U5B603</accession>
<keyword evidence="8" id="KW-1185">Reference proteome</keyword>
<keyword evidence="5" id="KW-0472">Membrane</keyword>
<keyword evidence="4" id="KW-1133">Transmembrane helix</keyword>
<proteinExistence type="predicted"/>
<protein>
    <submittedName>
        <fullName evidence="7">ABC-2 family transporter protein</fullName>
    </submittedName>
</protein>
<evidence type="ECO:0000256" key="5">
    <source>
        <dbReference type="ARBA" id="ARBA00023136"/>
    </source>
</evidence>
<evidence type="ECO:0000256" key="2">
    <source>
        <dbReference type="ARBA" id="ARBA00022475"/>
    </source>
</evidence>
<dbReference type="EMBL" id="AP017312">
    <property type="protein sequence ID" value="BAU26396.1"/>
    <property type="molecule type" value="Genomic_DNA"/>
</dbReference>
<keyword evidence="2" id="KW-1003">Cell membrane</keyword>
<evidence type="ECO:0000259" key="6">
    <source>
        <dbReference type="Pfam" id="PF12698"/>
    </source>
</evidence>
<dbReference type="Pfam" id="PF12698">
    <property type="entry name" value="ABC2_membrane_3"/>
    <property type="match status" value="1"/>
</dbReference>
<organism evidence="7 8">
    <name type="scientific">Aneurinibacillus soli</name>
    <dbReference type="NCBI Taxonomy" id="1500254"/>
    <lineage>
        <taxon>Bacteria</taxon>
        <taxon>Bacillati</taxon>
        <taxon>Bacillota</taxon>
        <taxon>Bacilli</taxon>
        <taxon>Bacillales</taxon>
        <taxon>Paenibacillaceae</taxon>
        <taxon>Aneurinibacillus group</taxon>
        <taxon>Aneurinibacillus</taxon>
    </lineage>
</organism>
<comment type="subcellular location">
    <subcellularLocation>
        <location evidence="1">Cell membrane</location>
        <topology evidence="1">Multi-pass membrane protein</topology>
    </subcellularLocation>
</comment>
<name>A0A0U5B603_9BACL</name>
<feature type="domain" description="ABC-2 type transporter transmembrane" evidence="6">
    <location>
        <begin position="21"/>
        <end position="354"/>
    </location>
</feature>
<dbReference type="GO" id="GO:0005886">
    <property type="term" value="C:plasma membrane"/>
    <property type="evidence" value="ECO:0007669"/>
    <property type="project" value="UniProtKB-SubCell"/>
</dbReference>
<keyword evidence="3" id="KW-0812">Transmembrane</keyword>
<dbReference type="InterPro" id="IPR051449">
    <property type="entry name" value="ABC-2_transporter_component"/>
</dbReference>